<dbReference type="OrthoDB" id="9800596at2"/>
<keyword evidence="3" id="KW-0949">S-adenosyl-L-methionine</keyword>
<sequence>MSEIRIDLPPLRYRTILADPPWLFETWSEKGEGKAAQAHYDCVPTSELKNLQVGHLAAPDCLLFMWATFPMLPQALEVMTAWGFRYVAGGAWAKQSSTGGKWAFGPGYRLRIACEPFLLGVIGRPPILSRSERNLIVAPTREHSRKPEDQYRKIEAMGEPPYAELFARSRRSGWDCWGNDVDRFTGAEAAE</sequence>
<comment type="caution">
    <text evidence="5">The sequence shown here is derived from an EMBL/GenBank/DDBJ whole genome shotgun (WGS) entry which is preliminary data.</text>
</comment>
<name>A0A8G2BKL2_9PROT</name>
<evidence type="ECO:0000256" key="4">
    <source>
        <dbReference type="PROSITE-ProRule" id="PRU00489"/>
    </source>
</evidence>
<accession>A0A8G2BKL2</accession>
<evidence type="ECO:0000313" key="6">
    <source>
        <dbReference type="Proteomes" id="UP000198615"/>
    </source>
</evidence>
<evidence type="ECO:0000313" key="5">
    <source>
        <dbReference type="EMBL" id="SDF82904.1"/>
    </source>
</evidence>
<keyword evidence="1 5" id="KW-0489">Methyltransferase</keyword>
<proteinExistence type="inferred from homology"/>
<dbReference type="Pfam" id="PF05063">
    <property type="entry name" value="MT-A70"/>
    <property type="match status" value="1"/>
</dbReference>
<dbReference type="InterPro" id="IPR029063">
    <property type="entry name" value="SAM-dependent_MTases_sf"/>
</dbReference>
<dbReference type="EMBL" id="FNBW01000007">
    <property type="protein sequence ID" value="SDF82904.1"/>
    <property type="molecule type" value="Genomic_DNA"/>
</dbReference>
<organism evidence="5 6">
    <name type="scientific">Thalassobaculum litoreum DSM 18839</name>
    <dbReference type="NCBI Taxonomy" id="1123362"/>
    <lineage>
        <taxon>Bacteria</taxon>
        <taxon>Pseudomonadati</taxon>
        <taxon>Pseudomonadota</taxon>
        <taxon>Alphaproteobacteria</taxon>
        <taxon>Rhodospirillales</taxon>
        <taxon>Thalassobaculaceae</taxon>
        <taxon>Thalassobaculum</taxon>
    </lineage>
</organism>
<dbReference type="SUPFAM" id="SSF53335">
    <property type="entry name" value="S-adenosyl-L-methionine-dependent methyltransferases"/>
    <property type="match status" value="1"/>
</dbReference>
<evidence type="ECO:0000256" key="1">
    <source>
        <dbReference type="ARBA" id="ARBA00022603"/>
    </source>
</evidence>
<evidence type="ECO:0000256" key="3">
    <source>
        <dbReference type="ARBA" id="ARBA00022691"/>
    </source>
</evidence>
<keyword evidence="6" id="KW-1185">Reference proteome</keyword>
<gene>
    <name evidence="5" type="ORF">SAMN05660686_02441</name>
</gene>
<dbReference type="InterPro" id="IPR007757">
    <property type="entry name" value="MT-A70-like"/>
</dbReference>
<dbReference type="GO" id="GO:0008168">
    <property type="term" value="F:methyltransferase activity"/>
    <property type="evidence" value="ECO:0007669"/>
    <property type="project" value="UniProtKB-KW"/>
</dbReference>
<dbReference type="GO" id="GO:0032259">
    <property type="term" value="P:methylation"/>
    <property type="evidence" value="ECO:0007669"/>
    <property type="project" value="UniProtKB-KW"/>
</dbReference>
<dbReference type="PROSITE" id="PS51143">
    <property type="entry name" value="MT_A70"/>
    <property type="match status" value="1"/>
</dbReference>
<comment type="similarity">
    <text evidence="4">Belongs to the MT-A70-like family.</text>
</comment>
<dbReference type="Proteomes" id="UP000198615">
    <property type="component" value="Unassembled WGS sequence"/>
</dbReference>
<evidence type="ECO:0000256" key="2">
    <source>
        <dbReference type="ARBA" id="ARBA00022679"/>
    </source>
</evidence>
<dbReference type="PANTHER" id="PTHR12829:SF7">
    <property type="entry name" value="N6-ADENOSINE-METHYLTRANSFERASE CATALYTIC SUBUNIT"/>
    <property type="match status" value="1"/>
</dbReference>
<dbReference type="AlphaFoldDB" id="A0A8G2BKL2"/>
<reference evidence="5 6" key="1">
    <citation type="submission" date="2016-10" db="EMBL/GenBank/DDBJ databases">
        <authorList>
            <person name="Varghese N."/>
            <person name="Submissions S."/>
        </authorList>
    </citation>
    <scope>NUCLEOTIDE SEQUENCE [LARGE SCALE GENOMIC DNA]</scope>
    <source>
        <strain evidence="5 6">DSM 18839</strain>
    </source>
</reference>
<dbReference type="PANTHER" id="PTHR12829">
    <property type="entry name" value="N6-ADENOSINE-METHYLTRANSFERASE"/>
    <property type="match status" value="1"/>
</dbReference>
<protein>
    <submittedName>
        <fullName evidence="5">N6-adenosine-specific RNA methylase IME4</fullName>
    </submittedName>
</protein>
<keyword evidence="2" id="KW-0808">Transferase</keyword>
<dbReference type="RefSeq" id="WP_093150619.1">
    <property type="nucleotide sequence ID" value="NZ_FNBW01000007.1"/>
</dbReference>